<evidence type="ECO:0000256" key="2">
    <source>
        <dbReference type="ARBA" id="ARBA00022603"/>
    </source>
</evidence>
<gene>
    <name evidence="5" type="primary">TMT1</name>
    <name evidence="5" type="ORF">CAAN4_A03444</name>
</gene>
<dbReference type="CDD" id="cd02440">
    <property type="entry name" value="AdoMet_MTases"/>
    <property type="match status" value="1"/>
</dbReference>
<name>A0ABP0E5J1_9ASCO</name>
<dbReference type="Gene3D" id="3.40.50.150">
    <property type="entry name" value="Vaccinia Virus protein VP39"/>
    <property type="match status" value="1"/>
</dbReference>
<keyword evidence="2" id="KW-0489">Methyltransferase</keyword>
<protein>
    <submittedName>
        <fullName evidence="5">Trans-aconitate 3-methyltransferase</fullName>
    </submittedName>
</protein>
<evidence type="ECO:0000256" key="1">
    <source>
        <dbReference type="ARBA" id="ARBA00008361"/>
    </source>
</evidence>
<sequence length="322" mass="36518">MATFSKVNFKSLNYNTFRPHYPASFYKILSDYAIGKDPSKLPIGKSVDLGCGTGVATYPLLNISEKVIGLDLSANMIKTANSLKQERCKEMGVESNRIEFITGSVESLVTKGESSIFGKGDVDLISAAQCIHWFQDYPKFFEASAKSLKSGGTLAYWFYIDPIVVDYSGSENDTKEVKISKLHRSREIIDKYLYDDPNFAGPHWEQPGRNILREYLEEVNKNIPRDLFEDIQINQFHADVENAPFPGQNDLDIVNHKLPVSAVGDYIGTNSGYHNYKEVNGEKAIDIPNQILKEWETELGWDKETTVEFVYNTGYTFMKRKQ</sequence>
<proteinExistence type="inferred from homology"/>
<dbReference type="Proteomes" id="UP001497600">
    <property type="component" value="Chromosome A"/>
</dbReference>
<evidence type="ECO:0000313" key="6">
    <source>
        <dbReference type="Proteomes" id="UP001497600"/>
    </source>
</evidence>
<organism evidence="5 6">
    <name type="scientific">[Candida] anglica</name>
    <dbReference type="NCBI Taxonomy" id="148631"/>
    <lineage>
        <taxon>Eukaryota</taxon>
        <taxon>Fungi</taxon>
        <taxon>Dikarya</taxon>
        <taxon>Ascomycota</taxon>
        <taxon>Saccharomycotina</taxon>
        <taxon>Pichiomycetes</taxon>
        <taxon>Debaryomycetaceae</taxon>
        <taxon>Kurtzmaniella</taxon>
    </lineage>
</organism>
<comment type="similarity">
    <text evidence="1">Belongs to the methyltransferase superfamily.</text>
</comment>
<dbReference type="PANTHER" id="PTHR44942">
    <property type="entry name" value="METHYLTRANSF_11 DOMAIN-CONTAINING PROTEIN"/>
    <property type="match status" value="1"/>
</dbReference>
<dbReference type="Pfam" id="PF08241">
    <property type="entry name" value="Methyltransf_11"/>
    <property type="match status" value="1"/>
</dbReference>
<dbReference type="PANTHER" id="PTHR44942:SF4">
    <property type="entry name" value="METHYLTRANSFERASE TYPE 11 DOMAIN-CONTAINING PROTEIN"/>
    <property type="match status" value="1"/>
</dbReference>
<dbReference type="EMBL" id="OZ004253">
    <property type="protein sequence ID" value="CAK7892563.1"/>
    <property type="molecule type" value="Genomic_DNA"/>
</dbReference>
<feature type="domain" description="Methyltransferase type 11" evidence="4">
    <location>
        <begin position="47"/>
        <end position="155"/>
    </location>
</feature>
<evidence type="ECO:0000259" key="4">
    <source>
        <dbReference type="Pfam" id="PF08241"/>
    </source>
</evidence>
<keyword evidence="3" id="KW-0808">Transferase</keyword>
<dbReference type="InterPro" id="IPR051052">
    <property type="entry name" value="Diverse_substrate_MTase"/>
</dbReference>
<keyword evidence="6" id="KW-1185">Reference proteome</keyword>
<evidence type="ECO:0000256" key="3">
    <source>
        <dbReference type="ARBA" id="ARBA00022679"/>
    </source>
</evidence>
<dbReference type="InterPro" id="IPR029063">
    <property type="entry name" value="SAM-dependent_MTases_sf"/>
</dbReference>
<dbReference type="SUPFAM" id="SSF53335">
    <property type="entry name" value="S-adenosyl-L-methionine-dependent methyltransferases"/>
    <property type="match status" value="1"/>
</dbReference>
<evidence type="ECO:0000313" key="5">
    <source>
        <dbReference type="EMBL" id="CAK7892563.1"/>
    </source>
</evidence>
<accession>A0ABP0E5J1</accession>
<dbReference type="InterPro" id="IPR013216">
    <property type="entry name" value="Methyltransf_11"/>
</dbReference>
<reference evidence="5 6" key="1">
    <citation type="submission" date="2024-01" db="EMBL/GenBank/DDBJ databases">
        <authorList>
            <consortium name="Genoscope - CEA"/>
            <person name="William W."/>
        </authorList>
    </citation>
    <scope>NUCLEOTIDE SEQUENCE [LARGE SCALE GENOMIC DNA]</scope>
    <source>
        <strain evidence="5 6">29B2s-10</strain>
    </source>
</reference>